<dbReference type="CDD" id="cd15489">
    <property type="entry name" value="PHD_SF"/>
    <property type="match status" value="1"/>
</dbReference>
<comment type="caution">
    <text evidence="2">The sequence shown here is derived from an EMBL/GenBank/DDBJ whole genome shotgun (WGS) entry which is preliminary data.</text>
</comment>
<dbReference type="AlphaFoldDB" id="A0AAW1KIT8"/>
<dbReference type="Proteomes" id="UP001458880">
    <property type="component" value="Unassembled WGS sequence"/>
</dbReference>
<organism evidence="2 3">
    <name type="scientific">Popillia japonica</name>
    <name type="common">Japanese beetle</name>
    <dbReference type="NCBI Taxonomy" id="7064"/>
    <lineage>
        <taxon>Eukaryota</taxon>
        <taxon>Metazoa</taxon>
        <taxon>Ecdysozoa</taxon>
        <taxon>Arthropoda</taxon>
        <taxon>Hexapoda</taxon>
        <taxon>Insecta</taxon>
        <taxon>Pterygota</taxon>
        <taxon>Neoptera</taxon>
        <taxon>Endopterygota</taxon>
        <taxon>Coleoptera</taxon>
        <taxon>Polyphaga</taxon>
        <taxon>Scarabaeiformia</taxon>
        <taxon>Scarabaeidae</taxon>
        <taxon>Rutelinae</taxon>
        <taxon>Popillia</taxon>
    </lineage>
</organism>
<evidence type="ECO:0000313" key="3">
    <source>
        <dbReference type="Proteomes" id="UP001458880"/>
    </source>
</evidence>
<feature type="region of interest" description="Disordered" evidence="1">
    <location>
        <begin position="94"/>
        <end position="121"/>
    </location>
</feature>
<feature type="compositionally biased region" description="Basic and acidic residues" evidence="1">
    <location>
        <begin position="28"/>
        <end position="41"/>
    </location>
</feature>
<feature type="compositionally biased region" description="Polar residues" evidence="1">
    <location>
        <begin position="16"/>
        <end position="27"/>
    </location>
</feature>
<dbReference type="SUPFAM" id="SSF57903">
    <property type="entry name" value="FYVE/PHD zinc finger"/>
    <property type="match status" value="1"/>
</dbReference>
<reference evidence="2 3" key="1">
    <citation type="journal article" date="2024" name="BMC Genomics">
        <title>De novo assembly and annotation of Popillia japonica's genome with initial clues to its potential as an invasive pest.</title>
        <authorList>
            <person name="Cucini C."/>
            <person name="Boschi S."/>
            <person name="Funari R."/>
            <person name="Cardaioli E."/>
            <person name="Iannotti N."/>
            <person name="Marturano G."/>
            <person name="Paoli F."/>
            <person name="Bruttini M."/>
            <person name="Carapelli A."/>
            <person name="Frati F."/>
            <person name="Nardi F."/>
        </authorList>
    </citation>
    <scope>NUCLEOTIDE SEQUENCE [LARGE SCALE GENOMIC DNA]</scope>
    <source>
        <strain evidence="2">DMR45628</strain>
    </source>
</reference>
<evidence type="ECO:0000256" key="1">
    <source>
        <dbReference type="SAM" id="MobiDB-lite"/>
    </source>
</evidence>
<evidence type="ECO:0000313" key="2">
    <source>
        <dbReference type="EMBL" id="KAK9718648.1"/>
    </source>
</evidence>
<accession>A0AAW1KIT8</accession>
<protein>
    <recommendedName>
        <fullName evidence="4">Zinc finger PHD-type domain-containing protein</fullName>
    </recommendedName>
</protein>
<keyword evidence="3" id="KW-1185">Reference proteome</keyword>
<feature type="region of interest" description="Disordered" evidence="1">
    <location>
        <begin position="1"/>
        <end position="42"/>
    </location>
</feature>
<feature type="compositionally biased region" description="Basic and acidic residues" evidence="1">
    <location>
        <begin position="1"/>
        <end position="15"/>
    </location>
</feature>
<feature type="compositionally biased region" description="Basic and acidic residues" evidence="1">
    <location>
        <begin position="94"/>
        <end position="107"/>
    </location>
</feature>
<gene>
    <name evidence="2" type="ORF">QE152_g23040</name>
</gene>
<sequence length="191" mass="21995">MLHIREQTRIDKSNKQETPGQIPLTSTKEVDAEDHQQKQAQKEISFSEVLALPLSRSKQNIRKNCKQHSQIITSTPNKKILENKAQHKFMKMEKNQKRKIFSDKSNEKNPGGGVKRSKKLQSVKPKPLVHIVQSDDEVVDKNVEGTDICLVCGEFGKNNEWWLRCVVCSNWAHKDCTDGCNEKRYICEFCT</sequence>
<proteinExistence type="predicted"/>
<dbReference type="InterPro" id="IPR011011">
    <property type="entry name" value="Znf_FYVE_PHD"/>
</dbReference>
<dbReference type="EMBL" id="JASPKY010000226">
    <property type="protein sequence ID" value="KAK9718648.1"/>
    <property type="molecule type" value="Genomic_DNA"/>
</dbReference>
<name>A0AAW1KIT8_POPJA</name>
<evidence type="ECO:0008006" key="4">
    <source>
        <dbReference type="Google" id="ProtNLM"/>
    </source>
</evidence>